<dbReference type="InterPro" id="IPR036509">
    <property type="entry name" value="Met_Sox_Rdtase_MsrA_sf"/>
</dbReference>
<gene>
    <name evidence="4" type="primary">msrA</name>
    <name evidence="6" type="ORF">SAMN05660703_1512</name>
</gene>
<dbReference type="RefSeq" id="WP_084060839.1">
    <property type="nucleotide sequence ID" value="NZ_FWXO01000002.1"/>
</dbReference>
<dbReference type="Gene3D" id="3.30.1060.10">
    <property type="entry name" value="Peptide methionine sulphoxide reductase MsrA"/>
    <property type="match status" value="1"/>
</dbReference>
<dbReference type="EMBL" id="FWXO01000002">
    <property type="protein sequence ID" value="SMC51511.1"/>
    <property type="molecule type" value="Genomic_DNA"/>
</dbReference>
<dbReference type="NCBIfam" id="TIGR00401">
    <property type="entry name" value="msrA"/>
    <property type="match status" value="1"/>
</dbReference>
<comment type="catalytic activity">
    <reaction evidence="2 4">
        <text>L-methionyl-[protein] + [thioredoxin]-disulfide + H2O = L-methionyl-(S)-S-oxide-[protein] + [thioredoxin]-dithiol</text>
        <dbReference type="Rhea" id="RHEA:14217"/>
        <dbReference type="Rhea" id="RHEA-COMP:10698"/>
        <dbReference type="Rhea" id="RHEA-COMP:10700"/>
        <dbReference type="Rhea" id="RHEA-COMP:12313"/>
        <dbReference type="Rhea" id="RHEA-COMP:12315"/>
        <dbReference type="ChEBI" id="CHEBI:15377"/>
        <dbReference type="ChEBI" id="CHEBI:16044"/>
        <dbReference type="ChEBI" id="CHEBI:29950"/>
        <dbReference type="ChEBI" id="CHEBI:44120"/>
        <dbReference type="ChEBI" id="CHEBI:50058"/>
        <dbReference type="EC" id="1.8.4.11"/>
    </reaction>
</comment>
<keyword evidence="1 4" id="KW-0560">Oxidoreductase</keyword>
<dbReference type="EC" id="1.8.4.11" evidence="4"/>
<feature type="domain" description="Peptide methionine sulphoxide reductase MsrA" evidence="5">
    <location>
        <begin position="5"/>
        <end position="157"/>
    </location>
</feature>
<evidence type="ECO:0000259" key="5">
    <source>
        <dbReference type="Pfam" id="PF01625"/>
    </source>
</evidence>
<dbReference type="AlphaFoldDB" id="A0A1W1ZTU3"/>
<comment type="similarity">
    <text evidence="4">Belongs to the MsrA Met sulfoxide reductase family.</text>
</comment>
<dbReference type="GO" id="GO:0008113">
    <property type="term" value="F:peptide-methionine (S)-S-oxide reductase activity"/>
    <property type="evidence" value="ECO:0007669"/>
    <property type="project" value="UniProtKB-UniRule"/>
</dbReference>
<organism evidence="6 7">
    <name type="scientific">Cellulophaga tyrosinoxydans</name>
    <dbReference type="NCBI Taxonomy" id="504486"/>
    <lineage>
        <taxon>Bacteria</taxon>
        <taxon>Pseudomonadati</taxon>
        <taxon>Bacteroidota</taxon>
        <taxon>Flavobacteriia</taxon>
        <taxon>Flavobacteriales</taxon>
        <taxon>Flavobacteriaceae</taxon>
        <taxon>Cellulophaga</taxon>
    </lineage>
</organism>
<dbReference type="Pfam" id="PF01625">
    <property type="entry name" value="PMSR"/>
    <property type="match status" value="1"/>
</dbReference>
<dbReference type="PANTHER" id="PTHR43774">
    <property type="entry name" value="PEPTIDE METHIONINE SULFOXIDE REDUCTASE"/>
    <property type="match status" value="1"/>
</dbReference>
<dbReference type="STRING" id="504486.SAMN05660703_1512"/>
<dbReference type="PANTHER" id="PTHR43774:SF1">
    <property type="entry name" value="PEPTIDE METHIONINE SULFOXIDE REDUCTASE MSRA 2"/>
    <property type="match status" value="1"/>
</dbReference>
<proteinExistence type="inferred from homology"/>
<sequence>MAIETATFGGGCFWCIDALVQQIVGVESVVSGYAGGNCPGTPTYREVSSGKTGHAEVVRVTFENTTITYQELLELFMENHNSTINTYIKGDYGSQYRSIILFETENQQRIAHKVVQQYGANLSMEVRTEITKLEVFYSAEAYHQNYFNKNKEAAYCKSVIAPKIEKLKKKLDQKIES</sequence>
<dbReference type="HAMAP" id="MF_01401">
    <property type="entry name" value="MsrA"/>
    <property type="match status" value="1"/>
</dbReference>
<comment type="catalytic activity">
    <reaction evidence="3 4">
        <text>[thioredoxin]-disulfide + L-methionine + H2O = L-methionine (S)-S-oxide + [thioredoxin]-dithiol</text>
        <dbReference type="Rhea" id="RHEA:19993"/>
        <dbReference type="Rhea" id="RHEA-COMP:10698"/>
        <dbReference type="Rhea" id="RHEA-COMP:10700"/>
        <dbReference type="ChEBI" id="CHEBI:15377"/>
        <dbReference type="ChEBI" id="CHEBI:29950"/>
        <dbReference type="ChEBI" id="CHEBI:50058"/>
        <dbReference type="ChEBI" id="CHEBI:57844"/>
        <dbReference type="ChEBI" id="CHEBI:58772"/>
        <dbReference type="EC" id="1.8.4.11"/>
    </reaction>
</comment>
<comment type="function">
    <text evidence="4">Has an important function as a repair enzyme for proteins that have been inactivated by oxidation. Catalyzes the reversible oxidation-reduction of methionine sulfoxide in proteins to methionine.</text>
</comment>
<protein>
    <recommendedName>
        <fullName evidence="4">Peptide methionine sulfoxide reductase MsrA</fullName>
        <shortName evidence="4">Protein-methionine-S-oxide reductase</shortName>
        <ecNumber evidence="4">1.8.4.11</ecNumber>
    </recommendedName>
    <alternativeName>
        <fullName evidence="4">Peptide-methionine (S)-S-oxide reductase</fullName>
        <shortName evidence="4">Peptide Met(O) reductase</shortName>
    </alternativeName>
</protein>
<evidence type="ECO:0000256" key="1">
    <source>
        <dbReference type="ARBA" id="ARBA00023002"/>
    </source>
</evidence>
<dbReference type="SUPFAM" id="SSF55068">
    <property type="entry name" value="Peptide methionine sulfoxide reductase"/>
    <property type="match status" value="1"/>
</dbReference>
<name>A0A1W1ZTU3_9FLAO</name>
<evidence type="ECO:0000256" key="3">
    <source>
        <dbReference type="ARBA" id="ARBA00048782"/>
    </source>
</evidence>
<dbReference type="OrthoDB" id="4174719at2"/>
<evidence type="ECO:0000313" key="7">
    <source>
        <dbReference type="Proteomes" id="UP000192360"/>
    </source>
</evidence>
<evidence type="ECO:0000313" key="6">
    <source>
        <dbReference type="EMBL" id="SMC51511.1"/>
    </source>
</evidence>
<keyword evidence="7" id="KW-1185">Reference proteome</keyword>
<evidence type="ECO:0000256" key="2">
    <source>
        <dbReference type="ARBA" id="ARBA00047806"/>
    </source>
</evidence>
<evidence type="ECO:0000256" key="4">
    <source>
        <dbReference type="HAMAP-Rule" id="MF_01401"/>
    </source>
</evidence>
<feature type="active site" evidence="4">
    <location>
        <position position="12"/>
    </location>
</feature>
<dbReference type="GO" id="GO:0033744">
    <property type="term" value="F:L-methionine:thioredoxin-disulfide S-oxidoreductase activity"/>
    <property type="evidence" value="ECO:0007669"/>
    <property type="project" value="RHEA"/>
</dbReference>
<dbReference type="Proteomes" id="UP000192360">
    <property type="component" value="Unassembled WGS sequence"/>
</dbReference>
<dbReference type="InterPro" id="IPR002569">
    <property type="entry name" value="Met_Sox_Rdtase_MsrA_dom"/>
</dbReference>
<reference evidence="6 7" key="1">
    <citation type="submission" date="2017-04" db="EMBL/GenBank/DDBJ databases">
        <authorList>
            <person name="Afonso C.L."/>
            <person name="Miller P.J."/>
            <person name="Scott M.A."/>
            <person name="Spackman E."/>
            <person name="Goraichik I."/>
            <person name="Dimitrov K.M."/>
            <person name="Suarez D.L."/>
            <person name="Swayne D.E."/>
        </authorList>
    </citation>
    <scope>NUCLEOTIDE SEQUENCE [LARGE SCALE GENOMIC DNA]</scope>
    <source>
        <strain evidence="6 7">DSM 21164</strain>
    </source>
</reference>
<accession>A0A1W1ZTU3</accession>